<dbReference type="Proteomes" id="UP000055611">
    <property type="component" value="Chromosome"/>
</dbReference>
<evidence type="ECO:0000313" key="3">
    <source>
        <dbReference type="Proteomes" id="UP000055611"/>
    </source>
</evidence>
<dbReference type="AlphaFoldDB" id="A0A140D8Z2"/>
<gene>
    <name evidence="1" type="ORF">AWY79_00315</name>
    <name evidence="2" type="ORF">EDC59_11365</name>
</gene>
<accession>A0A140D8Z2</accession>
<organism evidence="2 4">
    <name type="scientific">Pseudodesulfovibrio indicus</name>
    <dbReference type="NCBI Taxonomy" id="1716143"/>
    <lineage>
        <taxon>Bacteria</taxon>
        <taxon>Pseudomonadati</taxon>
        <taxon>Thermodesulfobacteriota</taxon>
        <taxon>Desulfovibrionia</taxon>
        <taxon>Desulfovibrionales</taxon>
        <taxon>Desulfovibrionaceae</taxon>
    </lineage>
</organism>
<proteinExistence type="predicted"/>
<name>A0A140D8Z2_9BACT</name>
<reference evidence="2 4" key="2">
    <citation type="submission" date="2019-03" db="EMBL/GenBank/DDBJ databases">
        <title>Genomic Encyclopedia of Type Strains, Phase IV (KMG-IV): sequencing the most valuable type-strain genomes for metagenomic binning, comparative biology and taxonomic classification.</title>
        <authorList>
            <person name="Goeker M."/>
        </authorList>
    </citation>
    <scope>NUCLEOTIDE SEQUENCE [LARGE SCALE GENOMIC DNA]</scope>
    <source>
        <strain evidence="2 4">DSM 101483</strain>
    </source>
</reference>
<dbReference type="EMBL" id="CP014206">
    <property type="protein sequence ID" value="AMK09659.1"/>
    <property type="molecule type" value="Genomic_DNA"/>
</dbReference>
<reference evidence="1 3" key="1">
    <citation type="journal article" date="2016" name="Front. Microbiol.">
        <title>Genome Sequence of the Piezophilic, Mesophilic Sulfate-Reducing Bacterium Desulfovibrio indicus J2T.</title>
        <authorList>
            <person name="Cao J."/>
            <person name="Maignien L."/>
            <person name="Shao Z."/>
            <person name="Alain K."/>
            <person name="Jebbar M."/>
        </authorList>
    </citation>
    <scope>NUCLEOTIDE SEQUENCE [LARGE SCALE GENOMIC DNA]</scope>
    <source>
        <strain evidence="1 3">J2</strain>
    </source>
</reference>
<dbReference type="Pfam" id="PF10076">
    <property type="entry name" value="Phage_Mu_Gp48"/>
    <property type="match status" value="1"/>
</dbReference>
<dbReference type="RefSeq" id="WP_066798987.1">
    <property type="nucleotide sequence ID" value="NZ_CP014206.1"/>
</dbReference>
<dbReference type="KEGG" id="dej:AWY79_00315"/>
<dbReference type="EMBL" id="SOBK01000013">
    <property type="protein sequence ID" value="TDT86389.1"/>
    <property type="molecule type" value="Genomic_DNA"/>
</dbReference>
<evidence type="ECO:0000313" key="2">
    <source>
        <dbReference type="EMBL" id="TDT86389.1"/>
    </source>
</evidence>
<keyword evidence="3" id="KW-1185">Reference proteome</keyword>
<dbReference type="OrthoDB" id="5460132at2"/>
<dbReference type="InterPro" id="IPR018755">
    <property type="entry name" value="Phage_Mu_Gp48"/>
</dbReference>
<evidence type="ECO:0000313" key="4">
    <source>
        <dbReference type="Proteomes" id="UP000295506"/>
    </source>
</evidence>
<sequence length="195" mass="21199">MLTAEQYRDQLMALAPRGAALPTDLDSVWCLLLLAMATELARADRRADDVLDELDPRTALELLSDWERVCGLPGQCSQASETIQERREALLLVLTAQGGQSVAYYEEIAAALGVAAVVEEFHPFLAGSDTGDPLTNDGWTHAWRMRGPDATVRYFEAGGAAAGEPLADWGNEAFECNMLRLAPAHTLLTFAYGDE</sequence>
<evidence type="ECO:0000313" key="1">
    <source>
        <dbReference type="EMBL" id="AMK09659.1"/>
    </source>
</evidence>
<dbReference type="Proteomes" id="UP000295506">
    <property type="component" value="Unassembled WGS sequence"/>
</dbReference>
<protein>
    <submittedName>
        <fullName evidence="2">Uncharacterized protein YmfQ (DUF2313 family)</fullName>
    </submittedName>
</protein>